<accession>A0A8D8YX16</accession>
<proteinExistence type="predicted"/>
<evidence type="ECO:0000313" key="1">
    <source>
        <dbReference type="EMBL" id="CAG6736622.1"/>
    </source>
</evidence>
<sequence length="240" mass="27793">MASKFKIDVAKIKEERKQYASKIEQYSKCKLKSHRIGQAIKFDELKKFKGLNELVNQPSIPVEEYGDPVGKCVLDPEQYQCLWNISSAFKKTVYRKGQSHLKISNILKFNDYDKEEKKCMGQNLLYLMSVSLDNTADCLNILDQWVFEWQPTFLQICILMENLGFDVGKELTKDYHLPEHYQAALESTKIEYSEFNPKASSTKQSELNSDCLKNVLIYLKSVVGYLDKNEVQSTSFHEIS</sequence>
<dbReference type="AlphaFoldDB" id="A0A8D8YX16"/>
<organism evidence="1">
    <name type="scientific">Cacopsylla melanoneura</name>
    <dbReference type="NCBI Taxonomy" id="428564"/>
    <lineage>
        <taxon>Eukaryota</taxon>
        <taxon>Metazoa</taxon>
        <taxon>Ecdysozoa</taxon>
        <taxon>Arthropoda</taxon>
        <taxon>Hexapoda</taxon>
        <taxon>Insecta</taxon>
        <taxon>Pterygota</taxon>
        <taxon>Neoptera</taxon>
        <taxon>Paraneoptera</taxon>
        <taxon>Hemiptera</taxon>
        <taxon>Sternorrhyncha</taxon>
        <taxon>Psylloidea</taxon>
        <taxon>Psyllidae</taxon>
        <taxon>Psyllinae</taxon>
        <taxon>Cacopsylla</taxon>
    </lineage>
</organism>
<name>A0A8D8YX16_9HEMI</name>
<reference evidence="1" key="1">
    <citation type="submission" date="2021-05" db="EMBL/GenBank/DDBJ databases">
        <authorList>
            <person name="Alioto T."/>
            <person name="Alioto T."/>
            <person name="Gomez Garrido J."/>
        </authorList>
    </citation>
    <scope>NUCLEOTIDE SEQUENCE</scope>
</reference>
<protein>
    <submittedName>
        <fullName evidence="1">Uncharacterized protein</fullName>
    </submittedName>
</protein>
<dbReference type="EMBL" id="HBUF01400058">
    <property type="protein sequence ID" value="CAG6736622.1"/>
    <property type="molecule type" value="Transcribed_RNA"/>
</dbReference>